<accession>C6E619</accession>
<dbReference type="Pfam" id="PF12704">
    <property type="entry name" value="MacB_PCD"/>
    <property type="match status" value="1"/>
</dbReference>
<keyword evidence="3 7" id="KW-0812">Transmembrane</keyword>
<dbReference type="InterPro" id="IPR003838">
    <property type="entry name" value="ABC3_permease_C"/>
</dbReference>
<dbReference type="GO" id="GO:0005886">
    <property type="term" value="C:plasma membrane"/>
    <property type="evidence" value="ECO:0007669"/>
    <property type="project" value="UniProtKB-SubCell"/>
</dbReference>
<feature type="transmembrane region" description="Helical" evidence="7">
    <location>
        <begin position="372"/>
        <end position="394"/>
    </location>
</feature>
<evidence type="ECO:0000256" key="2">
    <source>
        <dbReference type="ARBA" id="ARBA00022475"/>
    </source>
</evidence>
<comment type="subcellular location">
    <subcellularLocation>
        <location evidence="1">Cell membrane</location>
        <topology evidence="1">Multi-pass membrane protein</topology>
    </subcellularLocation>
</comment>
<dbReference type="InterPro" id="IPR025857">
    <property type="entry name" value="MacB_PCD"/>
</dbReference>
<evidence type="ECO:0000256" key="5">
    <source>
        <dbReference type="ARBA" id="ARBA00023136"/>
    </source>
</evidence>
<name>C6E619_GEOSM</name>
<keyword evidence="5 7" id="KW-0472">Membrane</keyword>
<dbReference type="OrthoDB" id="9770036at2"/>
<dbReference type="HOGENOM" id="CLU_000604_8_4_7"/>
<evidence type="ECO:0000256" key="3">
    <source>
        <dbReference type="ARBA" id="ARBA00022692"/>
    </source>
</evidence>
<evidence type="ECO:0000256" key="1">
    <source>
        <dbReference type="ARBA" id="ARBA00004651"/>
    </source>
</evidence>
<keyword evidence="4 7" id="KW-1133">Transmembrane helix</keyword>
<feature type="transmembrane region" description="Helical" evidence="7">
    <location>
        <begin position="285"/>
        <end position="308"/>
    </location>
</feature>
<protein>
    <recommendedName>
        <fullName evidence="11">ABC transporter permease</fullName>
    </recommendedName>
</protein>
<evidence type="ECO:0000313" key="10">
    <source>
        <dbReference type="EMBL" id="ACT19571.1"/>
    </source>
</evidence>
<keyword evidence="2" id="KW-1003">Cell membrane</keyword>
<dbReference type="Pfam" id="PF02687">
    <property type="entry name" value="FtsX"/>
    <property type="match status" value="1"/>
</dbReference>
<dbReference type="GO" id="GO:0022857">
    <property type="term" value="F:transmembrane transporter activity"/>
    <property type="evidence" value="ECO:0007669"/>
    <property type="project" value="TreeGrafter"/>
</dbReference>
<dbReference type="InterPro" id="IPR050250">
    <property type="entry name" value="Macrolide_Exporter_MacB"/>
</dbReference>
<dbReference type="PANTHER" id="PTHR30572:SF4">
    <property type="entry name" value="ABC TRANSPORTER PERMEASE YTRF"/>
    <property type="match status" value="1"/>
</dbReference>
<evidence type="ECO:0000259" key="8">
    <source>
        <dbReference type="Pfam" id="PF02687"/>
    </source>
</evidence>
<organism evidence="10">
    <name type="scientific">Geobacter sp. (strain M21)</name>
    <dbReference type="NCBI Taxonomy" id="443144"/>
    <lineage>
        <taxon>Bacteria</taxon>
        <taxon>Pseudomonadati</taxon>
        <taxon>Thermodesulfobacteriota</taxon>
        <taxon>Desulfuromonadia</taxon>
        <taxon>Geobacterales</taxon>
        <taxon>Geobacteraceae</taxon>
        <taxon>Geobacter</taxon>
    </lineage>
</organism>
<dbReference type="AlphaFoldDB" id="C6E619"/>
<dbReference type="PANTHER" id="PTHR30572">
    <property type="entry name" value="MEMBRANE COMPONENT OF TRANSPORTER-RELATED"/>
    <property type="match status" value="1"/>
</dbReference>
<gene>
    <name evidence="10" type="ordered locus">GM21_3550</name>
</gene>
<proteinExistence type="inferred from homology"/>
<evidence type="ECO:0000259" key="9">
    <source>
        <dbReference type="Pfam" id="PF12704"/>
    </source>
</evidence>
<comment type="similarity">
    <text evidence="6">Belongs to the ABC-4 integral membrane protein family.</text>
</comment>
<reference evidence="10" key="1">
    <citation type="submission" date="2009-07" db="EMBL/GenBank/DDBJ databases">
        <title>Complete sequence of Geobacter sp. M21.</title>
        <authorList>
            <consortium name="US DOE Joint Genome Institute"/>
            <person name="Lucas S."/>
            <person name="Copeland A."/>
            <person name="Lapidus A."/>
            <person name="Glavina del Rio T."/>
            <person name="Dalin E."/>
            <person name="Tice H."/>
            <person name="Bruce D."/>
            <person name="Goodwin L."/>
            <person name="Pitluck S."/>
            <person name="Saunders E."/>
            <person name="Brettin T."/>
            <person name="Detter J.C."/>
            <person name="Han C."/>
            <person name="Larimer F."/>
            <person name="Land M."/>
            <person name="Hauser L."/>
            <person name="Kyrpides N."/>
            <person name="Ovchinnikova G."/>
            <person name="Lovley D."/>
        </authorList>
    </citation>
    <scope>NUCLEOTIDE SEQUENCE [LARGE SCALE GENOMIC DNA]</scope>
    <source>
        <strain evidence="10">M21</strain>
    </source>
</reference>
<evidence type="ECO:0000256" key="4">
    <source>
        <dbReference type="ARBA" id="ARBA00022989"/>
    </source>
</evidence>
<evidence type="ECO:0000256" key="6">
    <source>
        <dbReference type="ARBA" id="ARBA00038076"/>
    </source>
</evidence>
<dbReference type="eggNOG" id="COG0577">
    <property type="taxonomic scope" value="Bacteria"/>
</dbReference>
<evidence type="ECO:0000256" key="7">
    <source>
        <dbReference type="SAM" id="Phobius"/>
    </source>
</evidence>
<feature type="domain" description="ABC3 transporter permease C-terminal" evidence="8">
    <location>
        <begin position="289"/>
        <end position="402"/>
    </location>
</feature>
<dbReference type="STRING" id="443144.GM21_3550"/>
<evidence type="ECO:0008006" key="11">
    <source>
        <dbReference type="Google" id="ProtNLM"/>
    </source>
</evidence>
<dbReference type="EMBL" id="CP001661">
    <property type="protein sequence ID" value="ACT19571.1"/>
    <property type="molecule type" value="Genomic_DNA"/>
</dbReference>
<sequence length="408" mass="43002">MHLRILKNSILKRPKPVALVLLSIVMGSAVATAFLGISGELSHKMALELRSYGANIVLEPAAGEAGALNSDDLPKIKTIFWKHNIVGFAPFLFGQVDFSAPGGRERGVLAGTWFGRPLQVEGEPESIQGVKVTAPWWELTGRWPETPDEAVVGASLAKRLRLAEGSEIVAGAGGTSRSFRVVGIAATGGFEEEQLFAPLAEVQALLGKPGKLSRVLVSALTVPMDDFGRKDPASMSKDEYEKWYCTAYVTSVAKGVEEAMAGSRAKPIWQIAGAEGALLEKLNSLMLLLTVLALCSAAIAVSSSLMASMAERSGEIALMKAMGADRIQIASIFLGETMAIALLGGVIGYFAGDRLAVVVSRAVFDSAVASPVWLFPTALGSSFLVALLGSLAPLKRALAVEPVRVLKG</sequence>
<feature type="domain" description="MacB-like periplasmic core" evidence="9">
    <location>
        <begin position="18"/>
        <end position="217"/>
    </location>
</feature>
<dbReference type="KEGG" id="gem:GM21_3550"/>
<feature type="transmembrane region" description="Helical" evidence="7">
    <location>
        <begin position="329"/>
        <end position="352"/>
    </location>
</feature>